<dbReference type="Proteomes" id="UP000569005">
    <property type="component" value="Unassembled WGS sequence"/>
</dbReference>
<reference evidence="1" key="1">
    <citation type="submission" date="2020-08" db="EMBL/GenBank/DDBJ databases">
        <title>Genomic Encyclopedia of Type Strains, Phase IV (KMG-V): Genome sequencing to study the core and pangenomes of soil and plant-associated prokaryotes.</title>
        <authorList>
            <person name="Whitman W."/>
        </authorList>
    </citation>
    <scope>NUCLEOTIDE SEQUENCE</scope>
    <source>
        <strain evidence="1">M8UP15</strain>
    </source>
</reference>
<sequence length="41" mass="4333">MLEAVEAEEFAVEVAGFEEAVGVEGEAISDFELDRGLFVAG</sequence>
<comment type="caution">
    <text evidence="1">The sequence shown here is derived from an EMBL/GenBank/DDBJ whole genome shotgun (WGS) entry which is preliminary data.</text>
</comment>
<protein>
    <submittedName>
        <fullName evidence="1">Uncharacterized protein</fullName>
    </submittedName>
</protein>
<evidence type="ECO:0000313" key="2">
    <source>
        <dbReference type="Proteomes" id="UP000569005"/>
    </source>
</evidence>
<dbReference type="EMBL" id="JACHEA010000001">
    <property type="protein sequence ID" value="MBB5337760.1"/>
    <property type="molecule type" value="Genomic_DNA"/>
</dbReference>
<gene>
    <name evidence="1" type="ORF">HDF13_000093</name>
</gene>
<organism evidence="1 2">
    <name type="scientific">Tunturiibacter gelidiferens</name>
    <dbReference type="NCBI Taxonomy" id="3069689"/>
    <lineage>
        <taxon>Bacteria</taxon>
        <taxon>Pseudomonadati</taxon>
        <taxon>Acidobacteriota</taxon>
        <taxon>Terriglobia</taxon>
        <taxon>Terriglobales</taxon>
        <taxon>Acidobacteriaceae</taxon>
        <taxon>Tunturiibacter</taxon>
    </lineage>
</organism>
<proteinExistence type="predicted"/>
<name>A0ACC5NTF2_9BACT</name>
<accession>A0ACC5NTF2</accession>
<keyword evidence="2" id="KW-1185">Reference proteome</keyword>
<evidence type="ECO:0000313" key="1">
    <source>
        <dbReference type="EMBL" id="MBB5337760.1"/>
    </source>
</evidence>